<sequence>MGMNKQCDDHQLSLWYTPRLDPPLPEHWGLNDQSRTELEELLWEMLLHGASTPEAYVEVFDYVLPDENAGLGEKYREEITEYAQQLINARRAYAAAIGLEPRNNDLTLAFDALAHEGVVARECFTCCGSCGSAEIWDERDDSRTWYGYVFYHEQDAESAYESGSVGLNYGVFLDAYFTEPQWDALDAQTQEQQYESLSVKLLREKVLPVFEQHGLWVDWEGSYSVRPQVFSSQFSHIP</sequence>
<dbReference type="Pfam" id="PF21831">
    <property type="entry name" value="DUF6891"/>
    <property type="match status" value="1"/>
</dbReference>
<evidence type="ECO:0000259" key="1">
    <source>
        <dbReference type="Pfam" id="PF21831"/>
    </source>
</evidence>
<dbReference type="KEGG" id="raj:RA11412_1499"/>
<dbReference type="Proteomes" id="UP000250241">
    <property type="component" value="Chromosome"/>
</dbReference>
<evidence type="ECO:0000313" key="3">
    <source>
        <dbReference type="Proteomes" id="UP000250241"/>
    </source>
</evidence>
<name>A0A2Z5QZC3_9MICC</name>
<dbReference type="AlphaFoldDB" id="A0A2Z5QZC3"/>
<reference evidence="2 3" key="1">
    <citation type="submission" date="2016-10" db="EMBL/GenBank/DDBJ databases">
        <title>Genome sequence of Rothia aeria strain JCM11412.</title>
        <authorList>
            <person name="Nambu T."/>
        </authorList>
    </citation>
    <scope>NUCLEOTIDE SEQUENCE [LARGE SCALE GENOMIC DNA]</scope>
    <source>
        <strain evidence="2 3">JCM 11412</strain>
    </source>
</reference>
<keyword evidence="3" id="KW-1185">Reference proteome</keyword>
<evidence type="ECO:0000313" key="2">
    <source>
        <dbReference type="EMBL" id="BAV87798.1"/>
    </source>
</evidence>
<dbReference type="EMBL" id="AP017895">
    <property type="protein sequence ID" value="BAV87798.1"/>
    <property type="molecule type" value="Genomic_DNA"/>
</dbReference>
<accession>A0A2Z5QZC3</accession>
<feature type="domain" description="DUF6891" evidence="1">
    <location>
        <begin position="33"/>
        <end position="226"/>
    </location>
</feature>
<gene>
    <name evidence="2" type="ORF">RA11412_1499</name>
</gene>
<organism evidence="2 3">
    <name type="scientific">Rothia aeria</name>
    <dbReference type="NCBI Taxonomy" id="172042"/>
    <lineage>
        <taxon>Bacteria</taxon>
        <taxon>Bacillati</taxon>
        <taxon>Actinomycetota</taxon>
        <taxon>Actinomycetes</taxon>
        <taxon>Micrococcales</taxon>
        <taxon>Micrococcaceae</taxon>
        <taxon>Rothia</taxon>
    </lineage>
</organism>
<dbReference type="InterPro" id="IPR054186">
    <property type="entry name" value="DUF6891"/>
</dbReference>
<protein>
    <recommendedName>
        <fullName evidence="1">DUF6891 domain-containing protein</fullName>
    </recommendedName>
</protein>
<proteinExistence type="predicted"/>